<keyword evidence="9" id="KW-1185">Reference proteome</keyword>
<dbReference type="PANTHER" id="PTHR23505">
    <property type="entry name" value="SPINSTER"/>
    <property type="match status" value="1"/>
</dbReference>
<keyword evidence="5 6" id="KW-0472">Membrane</keyword>
<feature type="domain" description="Major facilitator superfamily (MFS) profile" evidence="7">
    <location>
        <begin position="27"/>
        <end position="438"/>
    </location>
</feature>
<accession>A0ABQ5V750</accession>
<feature type="transmembrane region" description="Helical" evidence="6">
    <location>
        <begin position="65"/>
        <end position="86"/>
    </location>
</feature>
<dbReference type="EMBL" id="BSNJ01000010">
    <property type="protein sequence ID" value="GLQ22087.1"/>
    <property type="molecule type" value="Genomic_DNA"/>
</dbReference>
<evidence type="ECO:0000256" key="3">
    <source>
        <dbReference type="ARBA" id="ARBA00022692"/>
    </source>
</evidence>
<dbReference type="RefSeq" id="WP_284374343.1">
    <property type="nucleotide sequence ID" value="NZ_BSNJ01000010.1"/>
</dbReference>
<feature type="transmembrane region" description="Helical" evidence="6">
    <location>
        <begin position="22"/>
        <end position="45"/>
    </location>
</feature>
<evidence type="ECO:0000313" key="8">
    <source>
        <dbReference type="EMBL" id="GLQ22087.1"/>
    </source>
</evidence>
<feature type="transmembrane region" description="Helical" evidence="6">
    <location>
        <begin position="246"/>
        <end position="267"/>
    </location>
</feature>
<dbReference type="SUPFAM" id="SSF103473">
    <property type="entry name" value="MFS general substrate transporter"/>
    <property type="match status" value="1"/>
</dbReference>
<proteinExistence type="predicted"/>
<organism evidence="8 9">
    <name type="scientific">Algimonas porphyrae</name>
    <dbReference type="NCBI Taxonomy" id="1128113"/>
    <lineage>
        <taxon>Bacteria</taxon>
        <taxon>Pseudomonadati</taxon>
        <taxon>Pseudomonadota</taxon>
        <taxon>Alphaproteobacteria</taxon>
        <taxon>Maricaulales</taxon>
        <taxon>Robiginitomaculaceae</taxon>
        <taxon>Algimonas</taxon>
    </lineage>
</organism>
<feature type="transmembrane region" description="Helical" evidence="6">
    <location>
        <begin position="320"/>
        <end position="341"/>
    </location>
</feature>
<evidence type="ECO:0000259" key="7">
    <source>
        <dbReference type="PROSITE" id="PS50850"/>
    </source>
</evidence>
<feature type="transmembrane region" description="Helical" evidence="6">
    <location>
        <begin position="153"/>
        <end position="175"/>
    </location>
</feature>
<keyword evidence="3 6" id="KW-0812">Transmembrane</keyword>
<dbReference type="InterPro" id="IPR036259">
    <property type="entry name" value="MFS_trans_sf"/>
</dbReference>
<evidence type="ECO:0000313" key="9">
    <source>
        <dbReference type="Proteomes" id="UP001161390"/>
    </source>
</evidence>
<evidence type="ECO:0000256" key="5">
    <source>
        <dbReference type="ARBA" id="ARBA00023136"/>
    </source>
</evidence>
<dbReference type="InterPro" id="IPR044770">
    <property type="entry name" value="MFS_spinster-like"/>
</dbReference>
<comment type="caution">
    <text evidence="8">The sequence shown here is derived from an EMBL/GenBank/DDBJ whole genome shotgun (WGS) entry which is preliminary data.</text>
</comment>
<evidence type="ECO:0000256" key="4">
    <source>
        <dbReference type="ARBA" id="ARBA00022989"/>
    </source>
</evidence>
<dbReference type="PANTHER" id="PTHR23505:SF79">
    <property type="entry name" value="PROTEIN SPINSTER"/>
    <property type="match status" value="1"/>
</dbReference>
<evidence type="ECO:0000256" key="1">
    <source>
        <dbReference type="ARBA" id="ARBA00004141"/>
    </source>
</evidence>
<feature type="transmembrane region" description="Helical" evidence="6">
    <location>
        <begin position="416"/>
        <end position="435"/>
    </location>
</feature>
<dbReference type="InterPro" id="IPR020846">
    <property type="entry name" value="MFS_dom"/>
</dbReference>
<dbReference type="InterPro" id="IPR011701">
    <property type="entry name" value="MFS"/>
</dbReference>
<name>A0ABQ5V750_9PROT</name>
<feature type="transmembrane region" description="Helical" evidence="6">
    <location>
        <begin position="347"/>
        <end position="370"/>
    </location>
</feature>
<gene>
    <name evidence="8" type="ORF">GCM10007854_30420</name>
</gene>
<sequence>MTVRSLSDTENLQKDTPYPSRIYSWGMVGLLWITYVSSFVDRYVFGLLASQIKADLSLTDTQIGLLGGLAFAVFYGTSAIFLGWLADHKKRTWIVGIGSLVWSIATTCSGLAKNYGQLFVARMGVGAGEATLSPCAMSMIADSFPPERRGKPIAVYTSALVIGAGFAGLLASAILTWTNTSPEIVLPIVGELKPWQLTFLIVGIPGVFLAIPFFFLPEPTRRSIAVAQGVGEGNILDTLRYMGRNFGTYGGLISLVCVMTICAYAQSTWLPSTFERSWGWEPAFYSFVKAIMLLTVSPPTILLTGWMADRMMGRGQMDAPFILLAIGALILIPTHSIAMIMPSPWLAFAMLGLNAIGIGMVSSVGVTALLQITPDKIRGQIVAIYYMAISMSGLLIGPVGVGFLSDNVFGEENLRFAMASLAPVVGVIPLALIPISKRLYVRKMNELRGLPA</sequence>
<evidence type="ECO:0000256" key="2">
    <source>
        <dbReference type="ARBA" id="ARBA00022448"/>
    </source>
</evidence>
<dbReference type="PROSITE" id="PS50850">
    <property type="entry name" value="MFS"/>
    <property type="match status" value="1"/>
</dbReference>
<comment type="subcellular location">
    <subcellularLocation>
        <location evidence="1">Membrane</location>
        <topology evidence="1">Multi-pass membrane protein</topology>
    </subcellularLocation>
</comment>
<feature type="transmembrane region" description="Helical" evidence="6">
    <location>
        <begin position="382"/>
        <end position="404"/>
    </location>
</feature>
<evidence type="ECO:0000256" key="6">
    <source>
        <dbReference type="SAM" id="Phobius"/>
    </source>
</evidence>
<dbReference type="Pfam" id="PF07690">
    <property type="entry name" value="MFS_1"/>
    <property type="match status" value="1"/>
</dbReference>
<feature type="transmembrane region" description="Helical" evidence="6">
    <location>
        <begin position="287"/>
        <end position="308"/>
    </location>
</feature>
<keyword evidence="4 6" id="KW-1133">Transmembrane helix</keyword>
<dbReference type="Gene3D" id="1.20.1250.20">
    <property type="entry name" value="MFS general substrate transporter like domains"/>
    <property type="match status" value="2"/>
</dbReference>
<keyword evidence="2" id="KW-0813">Transport</keyword>
<reference evidence="8" key="2">
    <citation type="submission" date="2023-01" db="EMBL/GenBank/DDBJ databases">
        <title>Draft genome sequence of Algimonas porphyrae strain NBRC 108216.</title>
        <authorList>
            <person name="Sun Q."/>
            <person name="Mori K."/>
        </authorList>
    </citation>
    <scope>NUCLEOTIDE SEQUENCE</scope>
    <source>
        <strain evidence="8">NBRC 108216</strain>
    </source>
</reference>
<reference evidence="8" key="1">
    <citation type="journal article" date="2014" name="Int. J. Syst. Evol. Microbiol.">
        <title>Complete genome of a new Firmicutes species belonging to the dominant human colonic microbiota ('Ruminococcus bicirculans') reveals two chromosomes and a selective capacity to utilize plant glucans.</title>
        <authorList>
            <consortium name="NISC Comparative Sequencing Program"/>
            <person name="Wegmann U."/>
            <person name="Louis P."/>
            <person name="Goesmann A."/>
            <person name="Henrissat B."/>
            <person name="Duncan S.H."/>
            <person name="Flint H.J."/>
        </authorList>
    </citation>
    <scope>NUCLEOTIDE SEQUENCE</scope>
    <source>
        <strain evidence="8">NBRC 108216</strain>
    </source>
</reference>
<dbReference type="Proteomes" id="UP001161390">
    <property type="component" value="Unassembled WGS sequence"/>
</dbReference>
<feature type="transmembrane region" description="Helical" evidence="6">
    <location>
        <begin position="195"/>
        <end position="216"/>
    </location>
</feature>
<protein>
    <submittedName>
        <fullName evidence="8">MFS transporter</fullName>
    </submittedName>
</protein>